<organism evidence="4 5">
    <name type="scientific">Spirosoma aureum</name>
    <dbReference type="NCBI Taxonomy" id="2692134"/>
    <lineage>
        <taxon>Bacteria</taxon>
        <taxon>Pseudomonadati</taxon>
        <taxon>Bacteroidota</taxon>
        <taxon>Cytophagia</taxon>
        <taxon>Cytophagales</taxon>
        <taxon>Cytophagaceae</taxon>
        <taxon>Spirosoma</taxon>
    </lineage>
</organism>
<evidence type="ECO:0000256" key="2">
    <source>
        <dbReference type="ARBA" id="ARBA00022840"/>
    </source>
</evidence>
<proteinExistence type="predicted"/>
<dbReference type="RefSeq" id="WP_167207127.1">
    <property type="nucleotide sequence ID" value="NZ_CP050063.1"/>
</dbReference>
<dbReference type="InterPro" id="IPR000873">
    <property type="entry name" value="AMP-dep_synth/lig_dom"/>
</dbReference>
<accession>A0A6G9AKC8</accession>
<feature type="domain" description="AMP-dependent synthetase/ligase" evidence="3">
    <location>
        <begin position="20"/>
        <end position="399"/>
    </location>
</feature>
<dbReference type="Proteomes" id="UP000501802">
    <property type="component" value="Chromosome"/>
</dbReference>
<keyword evidence="2" id="KW-0067">ATP-binding</keyword>
<sequence length="563" mass="63594">METTVLQDQPYKTLVHFFYEWERSQPYKVFLRQPVGDHFIDITWGEAGRQVRIMSTYLNSLGLPPRSNIGLVSKNCAHWLIADMAILMSGHVSVPFYPTLTGPQLGQVLDHSECKVLFVGKLDDWASMKTGVDDNVHKIAFPSYSPDKPSVDSEATQWNDVMANYAPMKSNPVPALADLFTIIYTSGTTGNPKGVMITYNAMVQAIDKTHRQMAHDLPETRFFSYLPLCHIAERNIVEATSIATGGTVYFAESLETFARNLAIARPTHFLAVPRIWTRFQMGVLAKMPQKKLDWILRIPILSGIVARKIRKGIGLDDAKIILTGAAPMPLSLLLWFRRLGIHIQEAYGMTENLGAVSMMPPDQIKDGTVGRVNEGMEVRTDPITGEIMTRSRWNMVGYYREPALTAATLKDGWLYTGDVGELDEDGFLKITGRVKEMYKSPKGEYIAPAQIEFGFADNNNIEQICVTGQQLPQPIALVVLSEAARKTDRPTITQSLEKTLTGLNQRVHTYERVRKLIVVKEPWTVENNLMTPTMKMKRNIIDAHYGTYYEPWFSREEVVVWEE</sequence>
<dbReference type="PROSITE" id="PS00455">
    <property type="entry name" value="AMP_BINDING"/>
    <property type="match status" value="1"/>
</dbReference>
<evidence type="ECO:0000256" key="1">
    <source>
        <dbReference type="ARBA" id="ARBA00022741"/>
    </source>
</evidence>
<dbReference type="GO" id="GO:0016020">
    <property type="term" value="C:membrane"/>
    <property type="evidence" value="ECO:0007669"/>
    <property type="project" value="TreeGrafter"/>
</dbReference>
<gene>
    <name evidence="4" type="ORF">G8759_08905</name>
</gene>
<dbReference type="KEGG" id="spib:G8759_08905"/>
<dbReference type="PANTHER" id="PTHR43272">
    <property type="entry name" value="LONG-CHAIN-FATTY-ACID--COA LIGASE"/>
    <property type="match status" value="1"/>
</dbReference>
<dbReference type="GO" id="GO:0005524">
    <property type="term" value="F:ATP binding"/>
    <property type="evidence" value="ECO:0007669"/>
    <property type="project" value="UniProtKB-KW"/>
</dbReference>
<dbReference type="InterPro" id="IPR042099">
    <property type="entry name" value="ANL_N_sf"/>
</dbReference>
<dbReference type="InterPro" id="IPR020845">
    <property type="entry name" value="AMP-binding_CS"/>
</dbReference>
<dbReference type="Pfam" id="PF00501">
    <property type="entry name" value="AMP-binding"/>
    <property type="match status" value="1"/>
</dbReference>
<dbReference type="SUPFAM" id="SSF56801">
    <property type="entry name" value="Acetyl-CoA synthetase-like"/>
    <property type="match status" value="1"/>
</dbReference>
<evidence type="ECO:0000259" key="3">
    <source>
        <dbReference type="Pfam" id="PF00501"/>
    </source>
</evidence>
<dbReference type="AlphaFoldDB" id="A0A6G9AKC8"/>
<protein>
    <submittedName>
        <fullName evidence="4">AMP-binding protein</fullName>
    </submittedName>
</protein>
<dbReference type="Pfam" id="PF23562">
    <property type="entry name" value="AMP-binding_C_3"/>
    <property type="match status" value="1"/>
</dbReference>
<reference evidence="4 5" key="1">
    <citation type="submission" date="2020-03" db="EMBL/GenBank/DDBJ databases">
        <authorList>
            <person name="Kim M.K."/>
        </authorList>
    </citation>
    <scope>NUCLEOTIDE SEQUENCE [LARGE SCALE GENOMIC DNA]</scope>
    <source>
        <strain evidence="4 5">BT328</strain>
    </source>
</reference>
<keyword evidence="1" id="KW-0547">Nucleotide-binding</keyword>
<dbReference type="GO" id="GO:0004467">
    <property type="term" value="F:long-chain fatty acid-CoA ligase activity"/>
    <property type="evidence" value="ECO:0007669"/>
    <property type="project" value="TreeGrafter"/>
</dbReference>
<dbReference type="PANTHER" id="PTHR43272:SF33">
    <property type="entry name" value="AMP-BINDING DOMAIN-CONTAINING PROTEIN-RELATED"/>
    <property type="match status" value="1"/>
</dbReference>
<dbReference type="EMBL" id="CP050063">
    <property type="protein sequence ID" value="QIP12735.1"/>
    <property type="molecule type" value="Genomic_DNA"/>
</dbReference>
<keyword evidence="5" id="KW-1185">Reference proteome</keyword>
<name>A0A6G9AKC8_9BACT</name>
<evidence type="ECO:0000313" key="5">
    <source>
        <dbReference type="Proteomes" id="UP000501802"/>
    </source>
</evidence>
<dbReference type="Gene3D" id="3.40.50.12780">
    <property type="entry name" value="N-terminal domain of ligase-like"/>
    <property type="match status" value="1"/>
</dbReference>
<evidence type="ECO:0000313" key="4">
    <source>
        <dbReference type="EMBL" id="QIP12735.1"/>
    </source>
</evidence>